<dbReference type="RefSeq" id="WP_129187492.1">
    <property type="nucleotide sequence ID" value="NZ_CP035493.1"/>
</dbReference>
<dbReference type="AlphaFoldDB" id="A0A4P6F6M6"/>
<dbReference type="KEGG" id="xya:ET471_07995"/>
<dbReference type="EMBL" id="CP035493">
    <property type="protein sequence ID" value="QAY69979.1"/>
    <property type="molecule type" value="Genomic_DNA"/>
</dbReference>
<protein>
    <recommendedName>
        <fullName evidence="3">Phage tail family protein</fullName>
    </recommendedName>
</protein>
<proteinExistence type="predicted"/>
<name>A0A4P6F6M6_9MICO</name>
<dbReference type="OrthoDB" id="5143429at2"/>
<accession>A0A4P6F6M6</accession>
<reference evidence="1 2" key="1">
    <citation type="submission" date="2019-01" db="EMBL/GenBank/DDBJ databases">
        <title>Genome sequencing of strain FW10M-9.</title>
        <authorList>
            <person name="Heo J."/>
            <person name="Kim S.-J."/>
            <person name="Kim J.-S."/>
            <person name="Hong S.-B."/>
            <person name="Kwon S.-W."/>
        </authorList>
    </citation>
    <scope>NUCLEOTIDE SEQUENCE [LARGE SCALE GENOMIC DNA]</scope>
    <source>
        <strain evidence="1 2">FW10M-9</strain>
    </source>
</reference>
<sequence>MTYFVLASVLSRPVPTAPLASDQRKFWLESWDGTVTIPITTSRVWFGPLDGSTGLDVAPTQVLTAVQPGVAGSMVTDVLTLERPVVLALDLRTTSKAEQDEQMAFLRDLVNPSAGMTRDGNFRLLCASPAGVRRLGLAYQSGLEGDGKETTTFQRVVLNCVAPQPFAEDLNDQSVPFQIAPDTMPGIGANWGSVGLATTTVLSEDTPVQMQSATPVYPTLTLKGPATSILIEGDNGLRVDIPTALSAGDTFVMVTDPRRKSIRLNGAPAAGKVARGSRTPAFNLGTTLISVTAPGATNATTLTLGWRGLHGSLS</sequence>
<dbReference type="Proteomes" id="UP000292118">
    <property type="component" value="Chromosome"/>
</dbReference>
<organism evidence="1 2">
    <name type="scientific">Xylanimonas protaetiae</name>
    <dbReference type="NCBI Taxonomy" id="2509457"/>
    <lineage>
        <taxon>Bacteria</taxon>
        <taxon>Bacillati</taxon>
        <taxon>Actinomycetota</taxon>
        <taxon>Actinomycetes</taxon>
        <taxon>Micrococcales</taxon>
        <taxon>Promicromonosporaceae</taxon>
        <taxon>Xylanimonas</taxon>
    </lineage>
</organism>
<evidence type="ECO:0000313" key="2">
    <source>
        <dbReference type="Proteomes" id="UP000292118"/>
    </source>
</evidence>
<keyword evidence="2" id="KW-1185">Reference proteome</keyword>
<evidence type="ECO:0008006" key="3">
    <source>
        <dbReference type="Google" id="ProtNLM"/>
    </source>
</evidence>
<evidence type="ECO:0000313" key="1">
    <source>
        <dbReference type="EMBL" id="QAY69979.1"/>
    </source>
</evidence>
<gene>
    <name evidence="1" type="ORF">ET471_07995</name>
</gene>